<proteinExistence type="inferred from homology"/>
<dbReference type="Gene3D" id="3.30.830.10">
    <property type="entry name" value="Metalloenzyme, LuxS/M16 peptidase-like"/>
    <property type="match status" value="2"/>
</dbReference>
<keyword evidence="5" id="KW-0645">Protease</keyword>
<dbReference type="GO" id="GO:0046872">
    <property type="term" value="F:metal ion binding"/>
    <property type="evidence" value="ECO:0007669"/>
    <property type="project" value="InterPro"/>
</dbReference>
<protein>
    <submittedName>
        <fullName evidence="5">Protease 3</fullName>
        <ecNumber evidence="5">3.4.24.55</ecNumber>
    </submittedName>
</protein>
<dbReference type="PANTHER" id="PTHR11851">
    <property type="entry name" value="METALLOPROTEASE"/>
    <property type="match status" value="1"/>
</dbReference>
<dbReference type="KEGG" id="tbw:NCTC13354_00329"/>
<dbReference type="GO" id="GO:0004222">
    <property type="term" value="F:metalloendopeptidase activity"/>
    <property type="evidence" value="ECO:0007669"/>
    <property type="project" value="UniProtKB-EC"/>
</dbReference>
<dbReference type="PANTHER" id="PTHR11851:SF49">
    <property type="entry name" value="MITOCHONDRIAL-PROCESSING PEPTIDASE SUBUNIT ALPHA"/>
    <property type="match status" value="1"/>
</dbReference>
<sequence>MIELPLDIPGSIGFDDDGVLTERTVLPCGIRVITQNVPGQKSVALGIGVGVGSRDERPGTEGSTHFLEHLMFKGTDTRSAEDISALGDYLGGTLNAATSRTYTVYYGRVFQSDLPQLLELLVDMIARSTLKPEDMELERQVILEELAASDDDVAQVAETEIQRLVMGSHPQARPIGGTHETVTALDHEHLVEHYRANYHAGELVVSAAGAVNHQELCAMVSTLVEAAGWQLPDRAPVARRKVADVVYTAGCEEFMERPGRQSAVVVGMPGKRLSDKNDSVLAALETILGGGQSSRLFREVREKRGLAYSTYAWSASYHEGGIFAMSAQCAPESTQKVAQIMGDCLDEIASDGVSAEEVETAFRQRRARLIFAIENTSFRRSRIAFAETVRGSLRTIDEVLDQAREVTAEDIQACAQECAARARSVMTVGPAR</sequence>
<evidence type="ECO:0000259" key="3">
    <source>
        <dbReference type="Pfam" id="PF00675"/>
    </source>
</evidence>
<evidence type="ECO:0000313" key="6">
    <source>
        <dbReference type="Proteomes" id="UP000269542"/>
    </source>
</evidence>
<dbReference type="InterPro" id="IPR011249">
    <property type="entry name" value="Metalloenz_LuxS/M16"/>
</dbReference>
<accession>A0A3S4YWW8</accession>
<dbReference type="GO" id="GO:0006508">
    <property type="term" value="P:proteolysis"/>
    <property type="evidence" value="ECO:0007669"/>
    <property type="project" value="UniProtKB-KW"/>
</dbReference>
<name>A0A3S4YWW8_9ACTO</name>
<reference evidence="5 6" key="1">
    <citation type="submission" date="2018-12" db="EMBL/GenBank/DDBJ databases">
        <authorList>
            <consortium name="Pathogen Informatics"/>
        </authorList>
    </citation>
    <scope>NUCLEOTIDE SEQUENCE [LARGE SCALE GENOMIC DNA]</scope>
    <source>
        <strain evidence="5 6">NCTC13354</strain>
    </source>
</reference>
<gene>
    <name evidence="5" type="primary">ptrA</name>
    <name evidence="5" type="ORF">NCTC13354_00329</name>
</gene>
<dbReference type="SUPFAM" id="SSF63411">
    <property type="entry name" value="LuxS/MPP-like metallohydrolase"/>
    <property type="match status" value="2"/>
</dbReference>
<keyword evidence="6" id="KW-1185">Reference proteome</keyword>
<feature type="domain" description="Peptidase M16 N-terminal" evidence="3">
    <location>
        <begin position="31"/>
        <end position="178"/>
    </location>
</feature>
<feature type="domain" description="Peptidase M16 C-terminal" evidence="4">
    <location>
        <begin position="185"/>
        <end position="363"/>
    </location>
</feature>
<dbReference type="InterPro" id="IPR001431">
    <property type="entry name" value="Pept_M16_Zn_BS"/>
</dbReference>
<dbReference type="EMBL" id="LR134476">
    <property type="protein sequence ID" value="VEI12640.1"/>
    <property type="molecule type" value="Genomic_DNA"/>
</dbReference>
<comment type="similarity">
    <text evidence="1 2">Belongs to the peptidase M16 family.</text>
</comment>
<evidence type="ECO:0000313" key="5">
    <source>
        <dbReference type="EMBL" id="VEI12640.1"/>
    </source>
</evidence>
<dbReference type="RefSeq" id="WP_126415828.1">
    <property type="nucleotide sequence ID" value="NZ_LR134476.1"/>
</dbReference>
<organism evidence="5 6">
    <name type="scientific">Trueperella bialowiezensis</name>
    <dbReference type="NCBI Taxonomy" id="312285"/>
    <lineage>
        <taxon>Bacteria</taxon>
        <taxon>Bacillati</taxon>
        <taxon>Actinomycetota</taxon>
        <taxon>Actinomycetes</taxon>
        <taxon>Actinomycetales</taxon>
        <taxon>Actinomycetaceae</taxon>
        <taxon>Trueperella</taxon>
    </lineage>
</organism>
<dbReference type="OrthoDB" id="9811314at2"/>
<dbReference type="EC" id="3.4.24.55" evidence="5"/>
<dbReference type="Pfam" id="PF00675">
    <property type="entry name" value="Peptidase_M16"/>
    <property type="match status" value="1"/>
</dbReference>
<evidence type="ECO:0000256" key="2">
    <source>
        <dbReference type="RuleBase" id="RU004447"/>
    </source>
</evidence>
<dbReference type="Proteomes" id="UP000269542">
    <property type="component" value="Chromosome"/>
</dbReference>
<dbReference type="InterPro" id="IPR011765">
    <property type="entry name" value="Pept_M16_N"/>
</dbReference>
<dbReference type="Pfam" id="PF05193">
    <property type="entry name" value="Peptidase_M16_C"/>
    <property type="match status" value="1"/>
</dbReference>
<evidence type="ECO:0000256" key="1">
    <source>
        <dbReference type="ARBA" id="ARBA00007261"/>
    </source>
</evidence>
<evidence type="ECO:0000259" key="4">
    <source>
        <dbReference type="Pfam" id="PF05193"/>
    </source>
</evidence>
<keyword evidence="5" id="KW-0378">Hydrolase</keyword>
<dbReference type="PROSITE" id="PS00143">
    <property type="entry name" value="INSULINASE"/>
    <property type="match status" value="1"/>
</dbReference>
<dbReference type="AlphaFoldDB" id="A0A3S4YWW8"/>
<dbReference type="InterPro" id="IPR007863">
    <property type="entry name" value="Peptidase_M16_C"/>
</dbReference>
<dbReference type="InterPro" id="IPR050361">
    <property type="entry name" value="MPP/UQCRC_Complex"/>
</dbReference>